<keyword evidence="5 6" id="KW-0472">Membrane</keyword>
<name>A0A1M4TH79_9THEO</name>
<dbReference type="PANTHER" id="PTHR23526">
    <property type="entry name" value="INTEGRAL MEMBRANE TRANSPORT PROTEIN-RELATED"/>
    <property type="match status" value="1"/>
</dbReference>
<evidence type="ECO:0000256" key="4">
    <source>
        <dbReference type="ARBA" id="ARBA00022989"/>
    </source>
</evidence>
<feature type="transmembrane region" description="Helical" evidence="6">
    <location>
        <begin position="269"/>
        <end position="288"/>
    </location>
</feature>
<dbReference type="InterPro" id="IPR036259">
    <property type="entry name" value="MFS_trans_sf"/>
</dbReference>
<accession>A0A1M4TH79</accession>
<feature type="transmembrane region" description="Helical" evidence="6">
    <location>
        <begin position="74"/>
        <end position="92"/>
    </location>
</feature>
<organism evidence="8 9">
    <name type="scientific">Thermoanaerobacter uzonensis DSM 18761</name>
    <dbReference type="NCBI Taxonomy" id="1123369"/>
    <lineage>
        <taxon>Bacteria</taxon>
        <taxon>Bacillati</taxon>
        <taxon>Bacillota</taxon>
        <taxon>Clostridia</taxon>
        <taxon>Thermoanaerobacterales</taxon>
        <taxon>Thermoanaerobacteraceae</taxon>
        <taxon>Thermoanaerobacter</taxon>
    </lineage>
</organism>
<evidence type="ECO:0000313" key="9">
    <source>
        <dbReference type="Proteomes" id="UP000184127"/>
    </source>
</evidence>
<protein>
    <submittedName>
        <fullName evidence="8">Major Facilitator Superfamily protein</fullName>
    </submittedName>
</protein>
<dbReference type="GO" id="GO:0022857">
    <property type="term" value="F:transmembrane transporter activity"/>
    <property type="evidence" value="ECO:0007669"/>
    <property type="project" value="InterPro"/>
</dbReference>
<feature type="transmembrane region" description="Helical" evidence="6">
    <location>
        <begin position="364"/>
        <end position="386"/>
    </location>
</feature>
<dbReference type="InterPro" id="IPR020846">
    <property type="entry name" value="MFS_dom"/>
</dbReference>
<feature type="transmembrane region" description="Helical" evidence="6">
    <location>
        <begin position="300"/>
        <end position="323"/>
    </location>
</feature>
<dbReference type="PROSITE" id="PS50850">
    <property type="entry name" value="MFS"/>
    <property type="match status" value="1"/>
</dbReference>
<feature type="transmembrane region" description="Helical" evidence="6">
    <location>
        <begin position="41"/>
        <end position="62"/>
    </location>
</feature>
<feature type="transmembrane region" description="Helical" evidence="6">
    <location>
        <begin position="329"/>
        <end position="352"/>
    </location>
</feature>
<keyword evidence="9" id="KW-1185">Reference proteome</keyword>
<dbReference type="Pfam" id="PF07690">
    <property type="entry name" value="MFS_1"/>
    <property type="match status" value="1"/>
</dbReference>
<comment type="subcellular location">
    <subcellularLocation>
        <location evidence="1">Cell membrane</location>
        <topology evidence="1">Multi-pass membrane protein</topology>
    </subcellularLocation>
</comment>
<keyword evidence="2" id="KW-0813">Transport</keyword>
<evidence type="ECO:0000256" key="5">
    <source>
        <dbReference type="ARBA" id="ARBA00023136"/>
    </source>
</evidence>
<keyword evidence="3 6" id="KW-0812">Transmembrane</keyword>
<evidence type="ECO:0000256" key="3">
    <source>
        <dbReference type="ARBA" id="ARBA00022692"/>
    </source>
</evidence>
<feature type="transmembrane region" description="Helical" evidence="6">
    <location>
        <begin position="143"/>
        <end position="172"/>
    </location>
</feature>
<proteinExistence type="predicted"/>
<feature type="transmembrane region" description="Helical" evidence="6">
    <location>
        <begin position="12"/>
        <end position="35"/>
    </location>
</feature>
<feature type="transmembrane region" description="Helical" evidence="6">
    <location>
        <begin position="236"/>
        <end position="257"/>
    </location>
</feature>
<gene>
    <name evidence="8" type="ORF">SAMN02745195_00362</name>
</gene>
<keyword evidence="4 6" id="KW-1133">Transmembrane helix</keyword>
<sequence>MALFHKSRFFETWYGSYAILGAIASGLIPILLPLWTQQHSSAANVGIVMSLFGLGQLSAPIWGEIADMLKLNRILFLMGLLVIGLSILGITFVPTPVILGVLSLMAGLGFSLTNTLANLWIVERFSYTEVSERVGALQRTYGIGQVFGLAIASLLSATHIKIALVVTALMAFSSVLFYKIMPITAGGEVIKPCRPALEKLHPKIQPFLVSIIQAYHLLHFKNLLGHLSKTTMSIIIFNILWFIVVSASSFFFSFYPIIMKYVYKINPSVSSIIFSMAVGLSIFLYSWAGDIAEKKGNRKILLLGISLRAISVLGLTVLGYLAVTAKTVFVILFFTLMIFSWPIISVTGTALASQSNLPKGAAMGLFSANNALALSVGSLIGGIIAHVASYNFLLASSAILMFIGLILGALLIKEE</sequence>
<evidence type="ECO:0000313" key="8">
    <source>
        <dbReference type="EMBL" id="SHE43755.1"/>
    </source>
</evidence>
<evidence type="ECO:0000259" key="7">
    <source>
        <dbReference type="PROSITE" id="PS50850"/>
    </source>
</evidence>
<dbReference type="RefSeq" id="WP_072966950.1">
    <property type="nucleotide sequence ID" value="NZ_FQUR01000007.1"/>
</dbReference>
<dbReference type="GO" id="GO:0005886">
    <property type="term" value="C:plasma membrane"/>
    <property type="evidence" value="ECO:0007669"/>
    <property type="project" value="UniProtKB-SubCell"/>
</dbReference>
<feature type="transmembrane region" description="Helical" evidence="6">
    <location>
        <begin position="392"/>
        <end position="412"/>
    </location>
</feature>
<dbReference type="AlphaFoldDB" id="A0A1M4TH79"/>
<evidence type="ECO:0000256" key="2">
    <source>
        <dbReference type="ARBA" id="ARBA00022448"/>
    </source>
</evidence>
<dbReference type="InterPro" id="IPR052528">
    <property type="entry name" value="Sugar_transport-like"/>
</dbReference>
<reference evidence="9" key="1">
    <citation type="submission" date="2016-11" db="EMBL/GenBank/DDBJ databases">
        <authorList>
            <person name="Varghese N."/>
            <person name="Submissions S."/>
        </authorList>
    </citation>
    <scope>NUCLEOTIDE SEQUENCE [LARGE SCALE GENOMIC DNA]</scope>
    <source>
        <strain evidence="9">DSM 18761</strain>
    </source>
</reference>
<feature type="transmembrane region" description="Helical" evidence="6">
    <location>
        <begin position="98"/>
        <end position="122"/>
    </location>
</feature>
<feature type="domain" description="Major facilitator superfamily (MFS) profile" evidence="7">
    <location>
        <begin position="1"/>
        <end position="415"/>
    </location>
</feature>
<evidence type="ECO:0000256" key="1">
    <source>
        <dbReference type="ARBA" id="ARBA00004651"/>
    </source>
</evidence>
<dbReference type="Proteomes" id="UP000184127">
    <property type="component" value="Unassembled WGS sequence"/>
</dbReference>
<dbReference type="PANTHER" id="PTHR23526:SF4">
    <property type="entry name" value="INTEGRAL MEMBRANE TRANSPORT PROTEIN"/>
    <property type="match status" value="1"/>
</dbReference>
<dbReference type="InterPro" id="IPR011701">
    <property type="entry name" value="MFS"/>
</dbReference>
<dbReference type="EMBL" id="FQUR01000007">
    <property type="protein sequence ID" value="SHE43755.1"/>
    <property type="molecule type" value="Genomic_DNA"/>
</dbReference>
<evidence type="ECO:0000256" key="6">
    <source>
        <dbReference type="SAM" id="Phobius"/>
    </source>
</evidence>
<dbReference type="Gene3D" id="1.20.1250.20">
    <property type="entry name" value="MFS general substrate transporter like domains"/>
    <property type="match status" value="2"/>
</dbReference>
<dbReference type="SUPFAM" id="SSF103473">
    <property type="entry name" value="MFS general substrate transporter"/>
    <property type="match status" value="1"/>
</dbReference>